<dbReference type="InterPro" id="IPR008979">
    <property type="entry name" value="Galactose-bd-like_sf"/>
</dbReference>
<evidence type="ECO:0000313" key="1">
    <source>
        <dbReference type="EMBL" id="CAB3993180.1"/>
    </source>
</evidence>
<dbReference type="Proteomes" id="UP001152795">
    <property type="component" value="Unassembled WGS sequence"/>
</dbReference>
<proteinExistence type="predicted"/>
<reference evidence="1" key="1">
    <citation type="submission" date="2020-04" db="EMBL/GenBank/DDBJ databases">
        <authorList>
            <person name="Alioto T."/>
            <person name="Alioto T."/>
            <person name="Gomez Garrido J."/>
        </authorList>
    </citation>
    <scope>NUCLEOTIDE SEQUENCE</scope>
    <source>
        <strain evidence="1">A484AB</strain>
    </source>
</reference>
<dbReference type="PROSITE" id="PS50022">
    <property type="entry name" value="FA58C_3"/>
    <property type="match status" value="1"/>
</dbReference>
<gene>
    <name evidence="1" type="ORF">PACLA_8A013773</name>
</gene>
<comment type="caution">
    <text evidence="1">The sequence shown here is derived from an EMBL/GenBank/DDBJ whole genome shotgun (WGS) entry which is preliminary data.</text>
</comment>
<keyword evidence="2" id="KW-1185">Reference proteome</keyword>
<accession>A0A7D9DU20</accession>
<dbReference type="OrthoDB" id="6262482at2759"/>
<dbReference type="Pfam" id="PF00754">
    <property type="entry name" value="F5_F8_type_C"/>
    <property type="match status" value="1"/>
</dbReference>
<sequence length="128" mass="14103">CGATEVLAIGMENGLIIWSQLSASSSLEGYNASDAKLNGAGHWLPAEDDIDPWLQVDFAIILWLEELTTQGASSSEQWVKTFTISYAINFTVFTNLTESGAIKVKINEKYLAENMKFISNIRKGVQVK</sequence>
<protein>
    <submittedName>
        <fullName evidence="1">Uncharacterized protein</fullName>
    </submittedName>
</protein>
<name>A0A7D9DU20_PARCT</name>
<evidence type="ECO:0000313" key="2">
    <source>
        <dbReference type="Proteomes" id="UP001152795"/>
    </source>
</evidence>
<dbReference type="Gene3D" id="2.60.120.260">
    <property type="entry name" value="Galactose-binding domain-like"/>
    <property type="match status" value="1"/>
</dbReference>
<dbReference type="PANTHER" id="PTHR24543">
    <property type="entry name" value="MULTICOPPER OXIDASE-RELATED"/>
    <property type="match status" value="1"/>
</dbReference>
<feature type="non-terminal residue" evidence="1">
    <location>
        <position position="1"/>
    </location>
</feature>
<dbReference type="SUPFAM" id="SSF49785">
    <property type="entry name" value="Galactose-binding domain-like"/>
    <property type="match status" value="1"/>
</dbReference>
<dbReference type="AlphaFoldDB" id="A0A7D9DU20"/>
<dbReference type="InterPro" id="IPR000421">
    <property type="entry name" value="FA58C"/>
</dbReference>
<dbReference type="EMBL" id="CACRXK020002205">
    <property type="protein sequence ID" value="CAB3993180.1"/>
    <property type="molecule type" value="Genomic_DNA"/>
</dbReference>
<organism evidence="1 2">
    <name type="scientific">Paramuricea clavata</name>
    <name type="common">Red gorgonian</name>
    <name type="synonym">Violescent sea-whip</name>
    <dbReference type="NCBI Taxonomy" id="317549"/>
    <lineage>
        <taxon>Eukaryota</taxon>
        <taxon>Metazoa</taxon>
        <taxon>Cnidaria</taxon>
        <taxon>Anthozoa</taxon>
        <taxon>Octocorallia</taxon>
        <taxon>Malacalcyonacea</taxon>
        <taxon>Plexauridae</taxon>
        <taxon>Paramuricea</taxon>
    </lineage>
</organism>